<dbReference type="RefSeq" id="XP_065985827.1">
    <property type="nucleotide sequence ID" value="XM_066129489.1"/>
</dbReference>
<evidence type="ECO:0000313" key="3">
    <source>
        <dbReference type="Proteomes" id="UP000510686"/>
    </source>
</evidence>
<reference evidence="2 3" key="1">
    <citation type="submission" date="2020-07" db="EMBL/GenBank/DDBJ databases">
        <title>Telomere length de novo assembly of all 7 chromosomes of the fungus, Metarhizium brunneum, using a novel assembly pipeline.</title>
        <authorList>
            <person name="Saud z."/>
            <person name="Kortsinoglou A."/>
            <person name="Kouvelis V.N."/>
            <person name="Butt T.M."/>
        </authorList>
    </citation>
    <scope>NUCLEOTIDE SEQUENCE [LARGE SCALE GENOMIC DNA]</scope>
    <source>
        <strain evidence="2 3">4556</strain>
    </source>
</reference>
<dbReference type="EMBL" id="CP058932">
    <property type="protein sequence ID" value="QLI64762.1"/>
    <property type="molecule type" value="Genomic_DNA"/>
</dbReference>
<organism evidence="2 3">
    <name type="scientific">Metarhizium brunneum</name>
    <dbReference type="NCBI Taxonomy" id="500148"/>
    <lineage>
        <taxon>Eukaryota</taxon>
        <taxon>Fungi</taxon>
        <taxon>Dikarya</taxon>
        <taxon>Ascomycota</taxon>
        <taxon>Pezizomycotina</taxon>
        <taxon>Sordariomycetes</taxon>
        <taxon>Hypocreomycetidae</taxon>
        <taxon>Hypocreales</taxon>
        <taxon>Clavicipitaceae</taxon>
        <taxon>Metarhizium</taxon>
    </lineage>
</organism>
<protein>
    <submittedName>
        <fullName evidence="2">Uncharacterized protein</fullName>
    </submittedName>
</protein>
<keyword evidence="3" id="KW-1185">Reference proteome</keyword>
<gene>
    <name evidence="2" type="ORF">G6M90_00g000640</name>
</gene>
<sequence>MDTKPTEAPAVPAFVQRARPVMLLSKYGSKFHENTEGQSATPPSSETTTARPGSQA</sequence>
<feature type="region of interest" description="Disordered" evidence="1">
    <location>
        <begin position="29"/>
        <end position="56"/>
    </location>
</feature>
<feature type="compositionally biased region" description="Low complexity" evidence="1">
    <location>
        <begin position="39"/>
        <end position="50"/>
    </location>
</feature>
<dbReference type="KEGG" id="mbrn:90967389"/>
<proteinExistence type="predicted"/>
<evidence type="ECO:0000313" key="2">
    <source>
        <dbReference type="EMBL" id="QLI64762.1"/>
    </source>
</evidence>
<name>A0A7D5YPH0_9HYPO</name>
<dbReference type="Proteomes" id="UP000510686">
    <property type="component" value="Chromosome 1"/>
</dbReference>
<evidence type="ECO:0000256" key="1">
    <source>
        <dbReference type="SAM" id="MobiDB-lite"/>
    </source>
</evidence>
<dbReference type="GeneID" id="90967389"/>
<dbReference type="AlphaFoldDB" id="A0A7D5YPH0"/>
<accession>A0A7D5YPH0</accession>